<organism evidence="1 2">
    <name type="scientific">Saponaria officinalis</name>
    <name type="common">Common soapwort</name>
    <name type="synonym">Lychnis saponaria</name>
    <dbReference type="NCBI Taxonomy" id="3572"/>
    <lineage>
        <taxon>Eukaryota</taxon>
        <taxon>Viridiplantae</taxon>
        <taxon>Streptophyta</taxon>
        <taxon>Embryophyta</taxon>
        <taxon>Tracheophyta</taxon>
        <taxon>Spermatophyta</taxon>
        <taxon>Magnoliopsida</taxon>
        <taxon>eudicotyledons</taxon>
        <taxon>Gunneridae</taxon>
        <taxon>Pentapetalae</taxon>
        <taxon>Caryophyllales</taxon>
        <taxon>Caryophyllaceae</taxon>
        <taxon>Caryophylleae</taxon>
        <taxon>Saponaria</taxon>
    </lineage>
</organism>
<accession>A0AAW1MM65</accession>
<comment type="caution">
    <text evidence="1">The sequence shown here is derived from an EMBL/GenBank/DDBJ whole genome shotgun (WGS) entry which is preliminary data.</text>
</comment>
<reference evidence="1" key="1">
    <citation type="submission" date="2024-03" db="EMBL/GenBank/DDBJ databases">
        <title>WGS assembly of Saponaria officinalis var. Norfolk2.</title>
        <authorList>
            <person name="Jenkins J."/>
            <person name="Shu S."/>
            <person name="Grimwood J."/>
            <person name="Barry K."/>
            <person name="Goodstein D."/>
            <person name="Schmutz J."/>
            <person name="Leebens-Mack J."/>
            <person name="Osbourn A."/>
        </authorList>
    </citation>
    <scope>NUCLEOTIDE SEQUENCE [LARGE SCALE GENOMIC DNA]</scope>
    <source>
        <strain evidence="1">JIC</strain>
    </source>
</reference>
<sequence length="130" mass="14004">MLLVRARKGVWTASKEGSWWRSMTAARRGSAWRRWAKAVSISPGVESGRVEVGMGRFGVAEEEGESLRSLRGREGSLGGWRLGRRWGGEGEGVVMGKEGVWLLGLGAVGEDMGDMGVVVVVAAEEEERGT</sequence>
<dbReference type="Proteomes" id="UP001443914">
    <property type="component" value="Unassembled WGS sequence"/>
</dbReference>
<gene>
    <name evidence="1" type="ORF">RND81_02G147000</name>
</gene>
<evidence type="ECO:0000313" key="2">
    <source>
        <dbReference type="Proteomes" id="UP001443914"/>
    </source>
</evidence>
<protein>
    <submittedName>
        <fullName evidence="1">Uncharacterized protein</fullName>
    </submittedName>
</protein>
<keyword evidence="2" id="KW-1185">Reference proteome</keyword>
<dbReference type="AlphaFoldDB" id="A0AAW1MM65"/>
<dbReference type="EMBL" id="JBDFQZ010000002">
    <property type="protein sequence ID" value="KAK9749743.1"/>
    <property type="molecule type" value="Genomic_DNA"/>
</dbReference>
<evidence type="ECO:0000313" key="1">
    <source>
        <dbReference type="EMBL" id="KAK9749743.1"/>
    </source>
</evidence>
<name>A0AAW1MM65_SAPOF</name>
<proteinExistence type="predicted"/>